<dbReference type="STRING" id="1249627.D779_3851"/>
<dbReference type="eggNOG" id="COG4970">
    <property type="taxonomic scope" value="Bacteria"/>
</dbReference>
<feature type="domain" description="General secretion pathway GspH" evidence="11">
    <location>
        <begin position="38"/>
        <end position="149"/>
    </location>
</feature>
<comment type="caution">
    <text evidence="12">The sequence shown here is derived from an EMBL/GenBank/DDBJ whole genome shotgun (WGS) entry which is preliminary data.</text>
</comment>
<protein>
    <recommendedName>
        <fullName evidence="2">Type II secretion system protein H</fullName>
    </recommendedName>
    <alternativeName>
        <fullName evidence="10">General secretion pathway protein H</fullName>
    </alternativeName>
</protein>
<dbReference type="AlphaFoldDB" id="W9V913"/>
<dbReference type="GO" id="GO:0015627">
    <property type="term" value="C:type II protein secretion system complex"/>
    <property type="evidence" value="ECO:0007669"/>
    <property type="project" value="InterPro"/>
</dbReference>
<accession>W9V913</accession>
<keyword evidence="4" id="KW-0488">Methylation</keyword>
<comment type="similarity">
    <text evidence="9">Belongs to the GSP H family.</text>
</comment>
<evidence type="ECO:0000313" key="13">
    <source>
        <dbReference type="Proteomes" id="UP000019460"/>
    </source>
</evidence>
<dbReference type="Pfam" id="PF12019">
    <property type="entry name" value="GspH"/>
    <property type="match status" value="1"/>
</dbReference>
<dbReference type="SUPFAM" id="SSF54523">
    <property type="entry name" value="Pili subunits"/>
    <property type="match status" value="1"/>
</dbReference>
<dbReference type="InterPro" id="IPR022346">
    <property type="entry name" value="T2SS_GspH"/>
</dbReference>
<keyword evidence="3" id="KW-1003">Cell membrane</keyword>
<evidence type="ECO:0000256" key="6">
    <source>
        <dbReference type="ARBA" id="ARBA00022692"/>
    </source>
</evidence>
<evidence type="ECO:0000256" key="7">
    <source>
        <dbReference type="ARBA" id="ARBA00022989"/>
    </source>
</evidence>
<evidence type="ECO:0000256" key="5">
    <source>
        <dbReference type="ARBA" id="ARBA00022519"/>
    </source>
</evidence>
<evidence type="ECO:0000256" key="10">
    <source>
        <dbReference type="ARBA" id="ARBA00030775"/>
    </source>
</evidence>
<gene>
    <name evidence="12" type="ORF">D779_3851</name>
</gene>
<organism evidence="12 13">
    <name type="scientific">Imhoffiella purpurea</name>
    <dbReference type="NCBI Taxonomy" id="1249627"/>
    <lineage>
        <taxon>Bacteria</taxon>
        <taxon>Pseudomonadati</taxon>
        <taxon>Pseudomonadota</taxon>
        <taxon>Gammaproteobacteria</taxon>
        <taxon>Chromatiales</taxon>
        <taxon>Chromatiaceae</taxon>
        <taxon>Imhoffiella</taxon>
    </lineage>
</organism>
<evidence type="ECO:0000256" key="3">
    <source>
        <dbReference type="ARBA" id="ARBA00022475"/>
    </source>
</evidence>
<dbReference type="Proteomes" id="UP000019460">
    <property type="component" value="Unassembled WGS sequence"/>
</dbReference>
<evidence type="ECO:0000256" key="9">
    <source>
        <dbReference type="ARBA" id="ARBA00025772"/>
    </source>
</evidence>
<keyword evidence="8" id="KW-0472">Membrane</keyword>
<evidence type="ECO:0000256" key="1">
    <source>
        <dbReference type="ARBA" id="ARBA00004377"/>
    </source>
</evidence>
<dbReference type="GO" id="GO:0015628">
    <property type="term" value="P:protein secretion by the type II secretion system"/>
    <property type="evidence" value="ECO:0007669"/>
    <property type="project" value="InterPro"/>
</dbReference>
<keyword evidence="7" id="KW-1133">Transmembrane helix</keyword>
<proteinExistence type="inferred from homology"/>
<reference evidence="12 13" key="1">
    <citation type="submission" date="2012-11" db="EMBL/GenBank/DDBJ databases">
        <title>Genome assembly of Thiorhodococcus sp. AK35.</title>
        <authorList>
            <person name="Nupur N."/>
            <person name="Khatri I."/>
            <person name="Subramanian S."/>
            <person name="Pinnaka A."/>
        </authorList>
    </citation>
    <scope>NUCLEOTIDE SEQUENCE [LARGE SCALE GENOMIC DNA]</scope>
    <source>
        <strain evidence="12 13">AK35</strain>
    </source>
</reference>
<sequence>MGLTLLELLVTLCVLAVLLAMGLPSMRAMLDRNHLKAAAQGLAEDLQWTRSESIKRHLELRVIFDIQPDTWCYGILESQEGSCNCRLASQTTGACDLKHVTDADHPGISLDPSFDATGFDPRRATAINGSIRVTDGSGNQLRVILSRLGRIRICSPDARVSGYDPCGG</sequence>
<evidence type="ECO:0000256" key="8">
    <source>
        <dbReference type="ARBA" id="ARBA00023136"/>
    </source>
</evidence>
<dbReference type="GO" id="GO:0005886">
    <property type="term" value="C:plasma membrane"/>
    <property type="evidence" value="ECO:0007669"/>
    <property type="project" value="UniProtKB-SubCell"/>
</dbReference>
<evidence type="ECO:0000256" key="2">
    <source>
        <dbReference type="ARBA" id="ARBA00021549"/>
    </source>
</evidence>
<dbReference type="EMBL" id="AONC01000074">
    <property type="protein sequence ID" value="EXJ13326.1"/>
    <property type="molecule type" value="Genomic_DNA"/>
</dbReference>
<keyword evidence="6" id="KW-0812">Transmembrane</keyword>
<evidence type="ECO:0000259" key="11">
    <source>
        <dbReference type="Pfam" id="PF12019"/>
    </source>
</evidence>
<evidence type="ECO:0000313" key="12">
    <source>
        <dbReference type="EMBL" id="EXJ13326.1"/>
    </source>
</evidence>
<name>W9V913_9GAMM</name>
<dbReference type="InterPro" id="IPR045584">
    <property type="entry name" value="Pilin-like"/>
</dbReference>
<evidence type="ECO:0000256" key="4">
    <source>
        <dbReference type="ARBA" id="ARBA00022481"/>
    </source>
</evidence>
<dbReference type="Gene3D" id="3.55.40.10">
    <property type="entry name" value="minor pseudopilin epsh domain"/>
    <property type="match status" value="1"/>
</dbReference>
<keyword evidence="13" id="KW-1185">Reference proteome</keyword>
<comment type="subcellular location">
    <subcellularLocation>
        <location evidence="1">Cell inner membrane</location>
        <topology evidence="1">Single-pass membrane protein</topology>
    </subcellularLocation>
</comment>
<keyword evidence="5" id="KW-0997">Cell inner membrane</keyword>